<dbReference type="GO" id="GO:0016878">
    <property type="term" value="F:acid-thiol ligase activity"/>
    <property type="evidence" value="ECO:0007669"/>
    <property type="project" value="UniProtKB-ARBA"/>
</dbReference>
<protein>
    <recommendedName>
        <fullName evidence="1">AMP-dependent synthetase/ligase domain-containing protein</fullName>
    </recommendedName>
</protein>
<sequence>MKLIRESESLPGLIASLAKRHGDRCALGQARNSGATTLSYRELWGSVQRGATRLADTGLPKGDRVLLCLEARPEWPAALFAIMHAGLVAVPVVQGMPPEMVAAIATHAGARGLVGGRDAHSELPAVGSIEFRFTADELLAPGGQALSEAATARGDVALLAFTSGSTQQPRAVVLTHGNLLADLAALLEVRDAKPGDAFLSILPPAHLFEFMVGQIGPLACGARVVYPGTRLPNRLVESLREDRITHACCVPALLHCLYDELLDELIAAGVIGPERRGQSVSETARRLREEIRPGVLAQIREGVRARIGGSLQTLALGGAALNPDWPPVLQAIGIRAEVGYGLTEASPVVSTGYAEECPSGSVGRLLPTVEVRIGAGEELLLRGPMVTRGYYGDIAATEESFADGWLRTGDRGRVDENGFLYITGRIKEAMVTAAGETIYPEEIEPCYASPLFAEWCVAPRVGADGNDLPTLFVVPAEGIQNGIAMDEAFVELRNNAPPRLRADAVICLEQPLPRTLTGKVRRRFLAEHFNNDKTKQ</sequence>
<feature type="domain" description="AMP-dependent synthetase/ligase" evidence="1">
    <location>
        <begin position="18"/>
        <end position="391"/>
    </location>
</feature>
<dbReference type="AlphaFoldDB" id="A0A381X6M4"/>
<dbReference type="InterPro" id="IPR042099">
    <property type="entry name" value="ANL_N_sf"/>
</dbReference>
<dbReference type="PANTHER" id="PTHR43767">
    <property type="entry name" value="LONG-CHAIN-FATTY-ACID--COA LIGASE"/>
    <property type="match status" value="1"/>
</dbReference>
<dbReference type="PANTHER" id="PTHR43767:SF1">
    <property type="entry name" value="NONRIBOSOMAL PEPTIDE SYNTHASE PES1 (EUROFUNG)-RELATED"/>
    <property type="match status" value="1"/>
</dbReference>
<organism evidence="2">
    <name type="scientific">marine metagenome</name>
    <dbReference type="NCBI Taxonomy" id="408172"/>
    <lineage>
        <taxon>unclassified sequences</taxon>
        <taxon>metagenomes</taxon>
        <taxon>ecological metagenomes</taxon>
    </lineage>
</organism>
<dbReference type="InterPro" id="IPR045851">
    <property type="entry name" value="AMP-bd_C_sf"/>
</dbReference>
<dbReference type="Pfam" id="PF00501">
    <property type="entry name" value="AMP-binding"/>
    <property type="match status" value="1"/>
</dbReference>
<dbReference type="Gene3D" id="3.30.300.30">
    <property type="match status" value="1"/>
</dbReference>
<name>A0A381X6M4_9ZZZZ</name>
<dbReference type="EMBL" id="UINC01013946">
    <property type="protein sequence ID" value="SVA59847.1"/>
    <property type="molecule type" value="Genomic_DNA"/>
</dbReference>
<evidence type="ECO:0000313" key="2">
    <source>
        <dbReference type="EMBL" id="SVA59847.1"/>
    </source>
</evidence>
<accession>A0A381X6M4</accession>
<reference evidence="2" key="1">
    <citation type="submission" date="2018-05" db="EMBL/GenBank/DDBJ databases">
        <authorList>
            <person name="Lanie J.A."/>
            <person name="Ng W.-L."/>
            <person name="Kazmierczak K.M."/>
            <person name="Andrzejewski T.M."/>
            <person name="Davidsen T.M."/>
            <person name="Wayne K.J."/>
            <person name="Tettelin H."/>
            <person name="Glass J.I."/>
            <person name="Rusch D."/>
            <person name="Podicherti R."/>
            <person name="Tsui H.-C.T."/>
            <person name="Winkler M.E."/>
        </authorList>
    </citation>
    <scope>NUCLEOTIDE SEQUENCE</scope>
</reference>
<dbReference type="Gene3D" id="3.40.50.12780">
    <property type="entry name" value="N-terminal domain of ligase-like"/>
    <property type="match status" value="1"/>
</dbReference>
<dbReference type="SUPFAM" id="SSF56801">
    <property type="entry name" value="Acetyl-CoA synthetase-like"/>
    <property type="match status" value="1"/>
</dbReference>
<dbReference type="InterPro" id="IPR050237">
    <property type="entry name" value="ATP-dep_AMP-bd_enzyme"/>
</dbReference>
<dbReference type="InterPro" id="IPR000873">
    <property type="entry name" value="AMP-dep_synth/lig_dom"/>
</dbReference>
<gene>
    <name evidence="2" type="ORF">METZ01_LOCUS112701</name>
</gene>
<evidence type="ECO:0000259" key="1">
    <source>
        <dbReference type="Pfam" id="PF00501"/>
    </source>
</evidence>
<proteinExistence type="predicted"/>